<reference evidence="2" key="1">
    <citation type="journal article" date="2019" name="J. Virol.">
        <title>Medusavirus, a novel large DNA virus discovered from hot spring water.</title>
        <authorList>
            <person name="Yoshikawa G."/>
            <person name="Blanc-Mathieu R."/>
            <person name="Song C."/>
            <person name="Kayama Y."/>
            <person name="Mochizuki T."/>
            <person name="Murata K."/>
            <person name="Ogata H."/>
            <person name="Takemura M."/>
        </authorList>
    </citation>
    <scope>NUCLEOTIDE SEQUENCE [LARGE SCALE GENOMIC DNA]</scope>
</reference>
<accession>A0A3T1CWV0</accession>
<dbReference type="EMBL" id="AP018495">
    <property type="protein sequence ID" value="BBI30301.1"/>
    <property type="molecule type" value="Genomic_DNA"/>
</dbReference>
<dbReference type="KEGG" id="vg:80540653"/>
<name>A0A3T1CWV0_9VIRU</name>
<sequence length="94" mass="10712">MDADDQFTRAWNILFGLAERFSGPDANRRYLAWASVIAELPDDLLNTIPLGDIISCVAHGDVRHAICNGYYEAPDDDMYPTPKRAERWLRNNTK</sequence>
<dbReference type="Proteomes" id="UP001161669">
    <property type="component" value="Segment"/>
</dbReference>
<evidence type="ECO:0000313" key="2">
    <source>
        <dbReference type="Proteomes" id="UP001161669"/>
    </source>
</evidence>
<proteinExistence type="predicted"/>
<organism evidence="1 2">
    <name type="scientific">Acanthamoeba castellanii medusavirus J1</name>
    <dbReference type="NCBI Taxonomy" id="3114988"/>
    <lineage>
        <taxon>Viruses</taxon>
        <taxon>Varidnaviria</taxon>
        <taxon>Bamfordvirae</taxon>
        <taxon>Nucleocytoviricota</taxon>
        <taxon>Megaviricetes</taxon>
        <taxon>Mamonoviridae</taxon>
        <taxon>Medusavirus</taxon>
        <taxon>Medusavirus medusae</taxon>
    </lineage>
</organism>
<evidence type="ECO:0000313" key="1">
    <source>
        <dbReference type="EMBL" id="BBI30301.1"/>
    </source>
</evidence>
<keyword evidence="2" id="KW-1185">Reference proteome</keyword>
<protein>
    <submittedName>
        <fullName evidence="1">Uncharacterized protein</fullName>
    </submittedName>
</protein>